<feature type="transmembrane region" description="Helical" evidence="1">
    <location>
        <begin position="330"/>
        <end position="351"/>
    </location>
</feature>
<dbReference type="AlphaFoldDB" id="A0A1Q4HI98"/>
<gene>
    <name evidence="2" type="ORF">CRI78_26950</name>
</gene>
<evidence type="ECO:0000256" key="1">
    <source>
        <dbReference type="SAM" id="Phobius"/>
    </source>
</evidence>
<feature type="transmembrane region" description="Helical" evidence="1">
    <location>
        <begin position="357"/>
        <end position="379"/>
    </location>
</feature>
<comment type="caution">
    <text evidence="2">The sequence shown here is derived from an EMBL/GenBank/DDBJ whole genome shotgun (WGS) entry which is preliminary data.</text>
</comment>
<keyword evidence="3" id="KW-1185">Reference proteome</keyword>
<accession>A0A1Q4HI98</accession>
<dbReference type="Proteomes" id="UP000220340">
    <property type="component" value="Unassembled WGS sequence"/>
</dbReference>
<keyword evidence="1" id="KW-0472">Membrane</keyword>
<name>A0A1Q4HI98_9MYCO</name>
<feature type="transmembrane region" description="Helical" evidence="1">
    <location>
        <begin position="137"/>
        <end position="158"/>
    </location>
</feature>
<protein>
    <submittedName>
        <fullName evidence="2">Uncharacterized protein</fullName>
    </submittedName>
</protein>
<keyword evidence="1" id="KW-1133">Transmembrane helix</keyword>
<dbReference type="STRING" id="1801.BRW64_06600"/>
<feature type="transmembrane region" description="Helical" evidence="1">
    <location>
        <begin position="61"/>
        <end position="84"/>
    </location>
</feature>
<keyword evidence="1" id="KW-0812">Transmembrane</keyword>
<feature type="transmembrane region" description="Helical" evidence="1">
    <location>
        <begin position="31"/>
        <end position="49"/>
    </location>
</feature>
<organism evidence="2 3">
    <name type="scientific">Mycolicibacterium diernhoferi</name>
    <dbReference type="NCBI Taxonomy" id="1801"/>
    <lineage>
        <taxon>Bacteria</taxon>
        <taxon>Bacillati</taxon>
        <taxon>Actinomycetota</taxon>
        <taxon>Actinomycetes</taxon>
        <taxon>Mycobacteriales</taxon>
        <taxon>Mycobacteriaceae</taxon>
        <taxon>Mycolicibacterium</taxon>
    </lineage>
</organism>
<dbReference type="OrthoDB" id="4746525at2"/>
<dbReference type="EMBL" id="PDCR01000054">
    <property type="protein sequence ID" value="PEG51390.1"/>
    <property type="molecule type" value="Genomic_DNA"/>
</dbReference>
<evidence type="ECO:0000313" key="2">
    <source>
        <dbReference type="EMBL" id="PEG51390.1"/>
    </source>
</evidence>
<sequence length="487" mass="51000">MLETTDPAALDAQLSSLAAGLGPPPAEPGEVVLVVGPWLAGVSTLTAALRERMPERRFLEAAGLAPGIAPVAVIFAVSAVAPLAESDCTLLDDAARCTDLVIGVLTKIDVHRDWRAVLAADAELVGSRTARLRDMPWVGVAAGPAGAAAQLGNLVAVLRQGLDGDTLRYRNRLRAWESHLVEQVGAAAAAAVDHTSVALHRRRDDLLGAARLSRAERGIALRSRIQQARVQLGYFARNRCSSVRTELAEDVAEWGGLLPWDRGRLRAEAFRSSVYGRAAEVVEEVDTGISEHLRDIATELGLVAAAVPPPASLPDLGAPGSTARRLETQLMMLLGAGFGLGVALAAGRLLAGLAPGSAAVGAIGGALLGVLLTVWVVGIRDLLQDRALLDRWVGGAAATLREHTEALVATRVLAAELDLTGQVAVADERLAGRTAHQVDAIDAELRDRAFAAARAHKSAENRLAALRAALNAVRAAFNNQTNPVTNQ</sequence>
<proteinExistence type="predicted"/>
<reference evidence="2 3" key="1">
    <citation type="submission" date="2017-10" db="EMBL/GenBank/DDBJ databases">
        <title>The new phylogeny of genus Mycobacterium.</title>
        <authorList>
            <person name="Tortoli E."/>
            <person name="Trovato A."/>
            <person name="Cirillo D.M."/>
        </authorList>
    </citation>
    <scope>NUCLEOTIDE SEQUENCE [LARGE SCALE GENOMIC DNA]</scope>
    <source>
        <strain evidence="2 3">IP141170001</strain>
    </source>
</reference>
<evidence type="ECO:0000313" key="3">
    <source>
        <dbReference type="Proteomes" id="UP000220340"/>
    </source>
</evidence>